<evidence type="ECO:0000259" key="1">
    <source>
        <dbReference type="Pfam" id="PF01261"/>
    </source>
</evidence>
<dbReference type="PANTHER" id="PTHR12110:SF53">
    <property type="entry name" value="BLR5974 PROTEIN"/>
    <property type="match status" value="1"/>
</dbReference>
<dbReference type="InterPro" id="IPR013022">
    <property type="entry name" value="Xyl_isomerase-like_TIM-brl"/>
</dbReference>
<gene>
    <name evidence="2" type="ORF">AUJ66_03335</name>
</gene>
<evidence type="ECO:0000313" key="3">
    <source>
        <dbReference type="Proteomes" id="UP000182278"/>
    </source>
</evidence>
<dbReference type="Proteomes" id="UP000182278">
    <property type="component" value="Unassembled WGS sequence"/>
</dbReference>
<proteinExistence type="predicted"/>
<dbReference type="STRING" id="1817893.AUJ66_03335"/>
<dbReference type="Gene3D" id="3.20.20.150">
    <property type="entry name" value="Divalent-metal-dependent TIM barrel enzymes"/>
    <property type="match status" value="1"/>
</dbReference>
<sequence length="266" mass="29496">MKASITIYSCTQFFSKKQMTVESFIEYAAKKGFEGVDLGYYWEDKQKELTQTPEWLRNSGIALSGYIVGNNFGAVAGTDKVKEEIEKVKLAIDEANQLGSKVLRVFAGGREGLSWDEGKDLICNCLAECTEYGKKKGVILALEDHGGLAATSDQVLYYITKINSSFLRVNVDIGNFWPYGEEPIKGVKNTAPYAAMVHVKDMKKVGEKLESVPVGEGDIDFTGCFKILKDAGYDGYLSLEYEAKEDATTGIEKSIKHIKKCLKEIE</sequence>
<comment type="caution">
    <text evidence="2">The sequence shown here is derived from an EMBL/GenBank/DDBJ whole genome shotgun (WGS) entry which is preliminary data.</text>
</comment>
<reference evidence="2 3" key="1">
    <citation type="journal article" date="2016" name="Environ. Microbiol.">
        <title>Genomic resolution of a cold subsurface aquifer community provides metabolic insights for novel microbes adapted to high CO concentrations.</title>
        <authorList>
            <person name="Probst A.J."/>
            <person name="Castelle C.J."/>
            <person name="Singh A."/>
            <person name="Brown C.T."/>
            <person name="Anantharaman K."/>
            <person name="Sharon I."/>
            <person name="Hug L.A."/>
            <person name="Burstein D."/>
            <person name="Emerson J.B."/>
            <person name="Thomas B.C."/>
            <person name="Banfield J.F."/>
        </authorList>
    </citation>
    <scope>NUCLEOTIDE SEQUENCE [LARGE SCALE GENOMIC DNA]</scope>
    <source>
        <strain evidence="2">CG1_02_38_46</strain>
    </source>
</reference>
<dbReference type="InterPro" id="IPR050312">
    <property type="entry name" value="IolE/XylAMocC-like"/>
</dbReference>
<dbReference type="PANTHER" id="PTHR12110">
    <property type="entry name" value="HYDROXYPYRUVATE ISOMERASE"/>
    <property type="match status" value="1"/>
</dbReference>
<accession>A0A1J4SFK8</accession>
<dbReference type="AlphaFoldDB" id="A0A1J4SFK8"/>
<name>A0A1J4SFK8_9BACT</name>
<dbReference type="Pfam" id="PF01261">
    <property type="entry name" value="AP_endonuc_2"/>
    <property type="match status" value="1"/>
</dbReference>
<feature type="domain" description="Xylose isomerase-like TIM barrel" evidence="1">
    <location>
        <begin position="25"/>
        <end position="261"/>
    </location>
</feature>
<organism evidence="2 3">
    <name type="scientific">Candidatus Desantisbacteria bacterium CG1_02_38_46</name>
    <dbReference type="NCBI Taxonomy" id="1817893"/>
    <lineage>
        <taxon>Bacteria</taxon>
        <taxon>Candidatus Desantisiibacteriota</taxon>
    </lineage>
</organism>
<dbReference type="InterPro" id="IPR036237">
    <property type="entry name" value="Xyl_isomerase-like_sf"/>
</dbReference>
<protein>
    <recommendedName>
        <fullName evidence="1">Xylose isomerase-like TIM barrel domain-containing protein</fullName>
    </recommendedName>
</protein>
<dbReference type="SUPFAM" id="SSF51658">
    <property type="entry name" value="Xylose isomerase-like"/>
    <property type="match status" value="1"/>
</dbReference>
<evidence type="ECO:0000313" key="2">
    <source>
        <dbReference type="EMBL" id="OIN97436.1"/>
    </source>
</evidence>
<dbReference type="EMBL" id="MNUO01000048">
    <property type="protein sequence ID" value="OIN97436.1"/>
    <property type="molecule type" value="Genomic_DNA"/>
</dbReference>